<sequence>MNVLDSRRDASPAAAARDQIRAPSGSVRLGNKRKGAAAKPRPGESVVDIDRCNPILGNPFILQNHRDDARRAEVIALYKKKFDADLARGGPMAAATEKLAERVRAGERLILMCWCHGAPLDKPCHGDLIKAQIERRLAFTCD</sequence>
<evidence type="ECO:0000259" key="2">
    <source>
        <dbReference type="Pfam" id="PF14216"/>
    </source>
</evidence>
<protein>
    <submittedName>
        <fullName evidence="3">DUF4326 domain-containing protein</fullName>
    </submittedName>
</protein>
<accession>A0A549SH60</accession>
<dbReference type="AlphaFoldDB" id="A0A549SH60"/>
<reference evidence="3 4" key="1">
    <citation type="submission" date="2019-07" db="EMBL/GenBank/DDBJ databases">
        <title>Ln-dependent methylotrophs.</title>
        <authorList>
            <person name="Tani A."/>
        </authorList>
    </citation>
    <scope>NUCLEOTIDE SEQUENCE [LARGE SCALE GENOMIC DNA]</scope>
    <source>
        <strain evidence="3 4">SM89A</strain>
    </source>
</reference>
<dbReference type="Pfam" id="PF14216">
    <property type="entry name" value="DUF4326"/>
    <property type="match status" value="1"/>
</dbReference>
<dbReference type="InterPro" id="IPR025475">
    <property type="entry name" value="DUF4326"/>
</dbReference>
<dbReference type="EMBL" id="VJMF01000078">
    <property type="protein sequence ID" value="TRL28969.1"/>
    <property type="molecule type" value="Genomic_DNA"/>
</dbReference>
<name>A0A549SH60_METSR</name>
<evidence type="ECO:0000256" key="1">
    <source>
        <dbReference type="SAM" id="MobiDB-lite"/>
    </source>
</evidence>
<organism evidence="3 4">
    <name type="scientific">Methylosinus sporium</name>
    <dbReference type="NCBI Taxonomy" id="428"/>
    <lineage>
        <taxon>Bacteria</taxon>
        <taxon>Pseudomonadati</taxon>
        <taxon>Pseudomonadota</taxon>
        <taxon>Alphaproteobacteria</taxon>
        <taxon>Hyphomicrobiales</taxon>
        <taxon>Methylocystaceae</taxon>
        <taxon>Methylosinus</taxon>
    </lineage>
</organism>
<feature type="compositionally biased region" description="Basic and acidic residues" evidence="1">
    <location>
        <begin position="1"/>
        <end position="10"/>
    </location>
</feature>
<gene>
    <name evidence="3" type="ORF">FM996_17995</name>
</gene>
<evidence type="ECO:0000313" key="3">
    <source>
        <dbReference type="EMBL" id="TRL28969.1"/>
    </source>
</evidence>
<feature type="region of interest" description="Disordered" evidence="1">
    <location>
        <begin position="1"/>
        <end position="20"/>
    </location>
</feature>
<dbReference type="Proteomes" id="UP000316781">
    <property type="component" value="Unassembled WGS sequence"/>
</dbReference>
<feature type="region of interest" description="Disordered" evidence="1">
    <location>
        <begin position="25"/>
        <end position="45"/>
    </location>
</feature>
<feature type="compositionally biased region" description="Low complexity" evidence="1">
    <location>
        <begin position="11"/>
        <end position="20"/>
    </location>
</feature>
<evidence type="ECO:0000313" key="4">
    <source>
        <dbReference type="Proteomes" id="UP000316781"/>
    </source>
</evidence>
<feature type="domain" description="DUF4326" evidence="2">
    <location>
        <begin position="41"/>
        <end position="130"/>
    </location>
</feature>
<dbReference type="RefSeq" id="WP_142864166.1">
    <property type="nucleotide sequence ID" value="NZ_VJMF01000078.1"/>
</dbReference>
<comment type="caution">
    <text evidence="3">The sequence shown here is derived from an EMBL/GenBank/DDBJ whole genome shotgun (WGS) entry which is preliminary data.</text>
</comment>
<proteinExistence type="predicted"/>